<organism evidence="1">
    <name type="scientific">Tupanvirus soda lake</name>
    <dbReference type="NCBI Taxonomy" id="2126985"/>
    <lineage>
        <taxon>Viruses</taxon>
        <taxon>Varidnaviria</taxon>
        <taxon>Bamfordvirae</taxon>
        <taxon>Nucleocytoviricota</taxon>
        <taxon>Megaviricetes</taxon>
        <taxon>Imitervirales</taxon>
        <taxon>Mimiviridae</taxon>
        <taxon>Megamimivirinae</taxon>
        <taxon>Tupanvirus</taxon>
        <taxon>Tupanvirus salinum</taxon>
    </lineage>
</organism>
<dbReference type="KEGG" id="vg:80518473"/>
<evidence type="ECO:0000313" key="1">
    <source>
        <dbReference type="EMBL" id="QKU35056.1"/>
    </source>
</evidence>
<dbReference type="GeneID" id="80518473"/>
<dbReference type="EMBL" id="KY523104">
    <property type="protein sequence ID" value="QKU35056.1"/>
    <property type="molecule type" value="Genomic_DNA"/>
</dbReference>
<proteinExistence type="predicted"/>
<name>A0A6N1NU06_9VIRU</name>
<reference evidence="1" key="2">
    <citation type="journal article" date="2018" name="Nat. Commun.">
        <title>Tailed giant Tupanvirus possesses the most complete translational apparatus of the known virosphere.</title>
        <authorList>
            <person name="Abrahao J."/>
            <person name="Silva L."/>
            <person name="Silva L.S."/>
            <person name="Khalil J.Y.B."/>
            <person name="Rodrigues R."/>
            <person name="Arantes T."/>
            <person name="Assis F."/>
            <person name="Boratto P."/>
            <person name="Andrade M."/>
            <person name="Kroon E.G."/>
            <person name="Ribeiro B."/>
            <person name="Bergier I."/>
            <person name="Seligmann H."/>
            <person name="Ghigo E."/>
            <person name="Colson P."/>
            <person name="Levasseur A."/>
            <person name="Kroemer G."/>
            <person name="Raoult D."/>
            <person name="La Scola B."/>
        </authorList>
    </citation>
    <scope>NUCLEOTIDE SEQUENCE [LARGE SCALE GENOMIC DNA]</scope>
    <source>
        <strain evidence="1">Soda lake</strain>
    </source>
</reference>
<accession>A0A6N1NU06</accession>
<reference evidence="1" key="1">
    <citation type="submission" date="2017-01" db="EMBL/GenBank/DDBJ databases">
        <authorList>
            <person name="Assis F.L."/>
            <person name="Abrahao J.S."/>
            <person name="Silva L."/>
            <person name="Khalil J.B."/>
            <person name="Rodrigues R."/>
            <person name="Silva L.S."/>
            <person name="Arantes T."/>
            <person name="Boratto P."/>
            <person name="Andrade M."/>
            <person name="Kroon E.G."/>
            <person name="Ribeiro B."/>
            <person name="Bergier I."/>
            <person name="Seligmann H."/>
            <person name="Ghigo E."/>
            <person name="Colson P."/>
            <person name="Levasseur A."/>
            <person name="Raoult D."/>
            <person name="Scola B.L."/>
        </authorList>
    </citation>
    <scope>NUCLEOTIDE SEQUENCE</scope>
    <source>
        <strain evidence="1">Soda lake</strain>
    </source>
</reference>
<dbReference type="RefSeq" id="YP_010781709.1">
    <property type="nucleotide sequence ID" value="NC_075039.1"/>
</dbReference>
<protein>
    <submittedName>
        <fullName evidence="1">Putative orfan</fullName>
    </submittedName>
</protein>
<sequence length="369" mass="43911">MECIEATEFRDWSITNDMDNTTRKNKSIEAYYLEKWYECVKEITFSTYIYPIKTCIEDTCPEILPFKKCMVKYENKSPKDSEYWGPMKTKKDIINVFNTSLRCQTHIGKYLCIREWNDCIEEEYRCFWNKGFVACGAQSYDTIFEMEKCLEIKNYVDRIKNFIPYQRCVFDIAKIGETFKLIEFNSWETNCGAFPFDWIIDTEIMYPDVSKNFHTIIFRSTNNSEIKIIEPILNPISFIQLGLKNIKILKPKRPSNWLITEKYLYVTTDIWLGCFDLDLKNLCWKRGVYRFCNIQPCIDGTILVGDQRYHYDLSKTSSKSAPDTNYFQDLGLYKENKSHRYGFYCEQNKIIKFCRLHNSGNFELCNVDN</sequence>